<feature type="region of interest" description="Disordered" evidence="1">
    <location>
        <begin position="80"/>
        <end position="139"/>
    </location>
</feature>
<dbReference type="GeneID" id="14924795"/>
<gene>
    <name evidence="2" type="ORF">ACA1_023140</name>
</gene>
<accession>L8HH74</accession>
<evidence type="ECO:0000256" key="1">
    <source>
        <dbReference type="SAM" id="MobiDB-lite"/>
    </source>
</evidence>
<dbReference type="KEGG" id="acan:ACA1_023140"/>
<name>L8HH74_ACACF</name>
<keyword evidence="3" id="KW-1185">Reference proteome</keyword>
<dbReference type="VEuPathDB" id="AmoebaDB:ACA1_023140"/>
<dbReference type="EMBL" id="KB007850">
    <property type="protein sequence ID" value="ELR23801.1"/>
    <property type="molecule type" value="Genomic_DNA"/>
</dbReference>
<dbReference type="RefSeq" id="XP_004353329.1">
    <property type="nucleotide sequence ID" value="XM_004353277.1"/>
</dbReference>
<organism evidence="2 3">
    <name type="scientific">Acanthamoeba castellanii (strain ATCC 30010 / Neff)</name>
    <dbReference type="NCBI Taxonomy" id="1257118"/>
    <lineage>
        <taxon>Eukaryota</taxon>
        <taxon>Amoebozoa</taxon>
        <taxon>Discosea</taxon>
        <taxon>Longamoebia</taxon>
        <taxon>Centramoebida</taxon>
        <taxon>Acanthamoebidae</taxon>
        <taxon>Acanthamoeba</taxon>
    </lineage>
</organism>
<protein>
    <submittedName>
        <fullName evidence="2">Uncharacterized protein</fullName>
    </submittedName>
</protein>
<dbReference type="AlphaFoldDB" id="L8HH74"/>
<feature type="compositionally biased region" description="Low complexity" evidence="1">
    <location>
        <begin position="97"/>
        <end position="107"/>
    </location>
</feature>
<sequence>MIRETGGTYSNVATIDADITSKGQAGGLATLDGTSKVTAAQLPDPTASLQGAMIEATSARQMVIGRGAASQIFGDGVTYSSARSGSSDVRRGGRQESSWLSLSRSSSDVPEERASKQDFSSAGLPCFHNHRQCSTSRHG</sequence>
<dbReference type="Proteomes" id="UP000011083">
    <property type="component" value="Unassembled WGS sequence"/>
</dbReference>
<evidence type="ECO:0000313" key="2">
    <source>
        <dbReference type="EMBL" id="ELR23801.1"/>
    </source>
</evidence>
<evidence type="ECO:0000313" key="3">
    <source>
        <dbReference type="Proteomes" id="UP000011083"/>
    </source>
</evidence>
<proteinExistence type="predicted"/>
<reference evidence="2 3" key="1">
    <citation type="journal article" date="2013" name="Genome Biol.">
        <title>Genome of Acanthamoeba castellanii highlights extensive lateral gene transfer and early evolution of tyrosine kinase signaling.</title>
        <authorList>
            <person name="Clarke M."/>
            <person name="Lohan A.J."/>
            <person name="Liu B."/>
            <person name="Lagkouvardos I."/>
            <person name="Roy S."/>
            <person name="Zafar N."/>
            <person name="Bertelli C."/>
            <person name="Schilde C."/>
            <person name="Kianianmomeni A."/>
            <person name="Burglin T.R."/>
            <person name="Frech C."/>
            <person name="Turcotte B."/>
            <person name="Kopec K.O."/>
            <person name="Synnott J.M."/>
            <person name="Choo C."/>
            <person name="Paponov I."/>
            <person name="Finkler A."/>
            <person name="Soon Heng Tan C."/>
            <person name="Hutchins A.P."/>
            <person name="Weinmeier T."/>
            <person name="Rattei T."/>
            <person name="Chu J.S."/>
            <person name="Gimenez G."/>
            <person name="Irimia M."/>
            <person name="Rigden D.J."/>
            <person name="Fitzpatrick D.A."/>
            <person name="Lorenzo-Morales J."/>
            <person name="Bateman A."/>
            <person name="Chiu C.H."/>
            <person name="Tang P."/>
            <person name="Hegemann P."/>
            <person name="Fromm H."/>
            <person name="Raoult D."/>
            <person name="Greub G."/>
            <person name="Miranda-Saavedra D."/>
            <person name="Chen N."/>
            <person name="Nash P."/>
            <person name="Ginger M.L."/>
            <person name="Horn M."/>
            <person name="Schaap P."/>
            <person name="Caler L."/>
            <person name="Loftus B."/>
        </authorList>
    </citation>
    <scope>NUCLEOTIDE SEQUENCE [LARGE SCALE GENOMIC DNA]</scope>
    <source>
        <strain evidence="2 3">Neff</strain>
    </source>
</reference>